<dbReference type="PANTHER" id="PTHR15350:SF5">
    <property type="entry name" value="COP9 SIGNALOSOME COMPLEX SUBUNIT 7"/>
    <property type="match status" value="1"/>
</dbReference>
<dbReference type="GO" id="GO:0008180">
    <property type="term" value="C:COP9 signalosome"/>
    <property type="evidence" value="ECO:0007669"/>
    <property type="project" value="UniProtKB-KW"/>
</dbReference>
<evidence type="ECO:0000256" key="1">
    <source>
        <dbReference type="ARBA" id="ARBA00008482"/>
    </source>
</evidence>
<comment type="similarity">
    <text evidence="1">Belongs to the CSN7/EIF3M family. CSN7 subfamily.</text>
</comment>
<keyword evidence="2" id="KW-0736">Signalosome</keyword>
<name>A0A077R5Q7_9BASI</name>
<feature type="region of interest" description="Disordered" evidence="3">
    <location>
        <begin position="1"/>
        <end position="22"/>
    </location>
</feature>
<sequence length="288" mass="31517">MSTVASSSSVSPSPAPSSSTSQLEPLLLLARSTKPRGAAAANLVHRAISAPGVYFFGQLFDVPGVAELAASSEPELQTAYQLLFLFAYGTYKHYVSLKPSLINSDLSDHQLFKLRQLTLLSLAHQNKSLPYSTLHSSLALSSNNTRELEDLIIDTIYAGLISGKLNRLQSRFELDQMLESLQNWQTTTESVLESLQARMESVKSGADDAENQRQQHHQVLLQNLVQAQNQIESQQQQQQQQQRKGKGPANIGDSNAMDIDDDNARSGSAARKKVAAVPGVRGSKRFRA</sequence>
<feature type="compositionally biased region" description="Low complexity" evidence="3">
    <location>
        <begin position="230"/>
        <end position="242"/>
    </location>
</feature>
<reference evidence="5" key="1">
    <citation type="journal article" date="2014" name="Genome Biol. Evol.">
        <title>Gene Loss Rather Than Gene Gain Is Associated with a Host Jump from Monocots to Dicots in the Smut Fungus Melanopsichium pennsylvanicum.</title>
        <authorList>
            <person name="Sharma R."/>
            <person name="Mishra B."/>
            <person name="Runge F."/>
            <person name="Thines M."/>
        </authorList>
    </citation>
    <scope>NUCLEOTIDE SEQUENCE</scope>
    <source>
        <strain evidence="5">4</strain>
    </source>
</reference>
<evidence type="ECO:0000256" key="2">
    <source>
        <dbReference type="ARBA" id="ARBA00022790"/>
    </source>
</evidence>
<protein>
    <submittedName>
        <fullName evidence="5">Related to cop9 signalosome complex subunit 7a</fullName>
    </submittedName>
</protein>
<evidence type="ECO:0000259" key="4">
    <source>
        <dbReference type="PROSITE" id="PS50250"/>
    </source>
</evidence>
<evidence type="ECO:0000256" key="3">
    <source>
        <dbReference type="SAM" id="MobiDB-lite"/>
    </source>
</evidence>
<dbReference type="PANTHER" id="PTHR15350">
    <property type="entry name" value="COP9 SIGNALOSOME COMPLEX SUBUNIT 7/DENDRITIC CELL PROTEIN GA17"/>
    <property type="match status" value="1"/>
</dbReference>
<dbReference type="InterPro" id="IPR045237">
    <property type="entry name" value="COPS7/eIF3m"/>
</dbReference>
<dbReference type="SMART" id="SM00088">
    <property type="entry name" value="PINT"/>
    <property type="match status" value="1"/>
</dbReference>
<dbReference type="AlphaFoldDB" id="A0A077R5Q7"/>
<proteinExistence type="inferred from homology"/>
<feature type="region of interest" description="Disordered" evidence="3">
    <location>
        <begin position="230"/>
        <end position="288"/>
    </location>
</feature>
<dbReference type="PROSITE" id="PS50250">
    <property type="entry name" value="PCI"/>
    <property type="match status" value="1"/>
</dbReference>
<feature type="compositionally biased region" description="Low complexity" evidence="3">
    <location>
        <begin position="1"/>
        <end position="21"/>
    </location>
</feature>
<evidence type="ECO:0000313" key="5">
    <source>
        <dbReference type="EMBL" id="CDI54262.1"/>
    </source>
</evidence>
<feature type="domain" description="PCI" evidence="4">
    <location>
        <begin position="4"/>
        <end position="179"/>
    </location>
</feature>
<dbReference type="InterPro" id="IPR000717">
    <property type="entry name" value="PCI_dom"/>
</dbReference>
<organism evidence="5">
    <name type="scientific">Melanopsichium pennsylvanicum 4</name>
    <dbReference type="NCBI Taxonomy" id="1398559"/>
    <lineage>
        <taxon>Eukaryota</taxon>
        <taxon>Fungi</taxon>
        <taxon>Dikarya</taxon>
        <taxon>Basidiomycota</taxon>
        <taxon>Ustilaginomycotina</taxon>
        <taxon>Ustilaginomycetes</taxon>
        <taxon>Ustilaginales</taxon>
        <taxon>Ustilaginaceae</taxon>
        <taxon>Melanopsichium</taxon>
    </lineage>
</organism>
<dbReference type="Pfam" id="PF01399">
    <property type="entry name" value="PCI"/>
    <property type="match status" value="1"/>
</dbReference>
<accession>A0A077R5Q7</accession>
<dbReference type="EMBL" id="HG529609">
    <property type="protein sequence ID" value="CDI54262.1"/>
    <property type="molecule type" value="Genomic_DNA"/>
</dbReference>
<dbReference type="Pfam" id="PF22061">
    <property type="entry name" value="CSN7_HB_subdom"/>
    <property type="match status" value="1"/>
</dbReference>